<dbReference type="GO" id="GO:0005975">
    <property type="term" value="P:carbohydrate metabolic process"/>
    <property type="evidence" value="ECO:0007669"/>
    <property type="project" value="InterPro"/>
</dbReference>
<dbReference type="InterPro" id="IPR048913">
    <property type="entry name" value="BetaGal_gal-bd"/>
</dbReference>
<proteinExistence type="inferred from homology"/>
<evidence type="ECO:0000256" key="3">
    <source>
        <dbReference type="ARBA" id="ARBA00023295"/>
    </source>
</evidence>
<name>A0A4R2JF21_9PSEU</name>
<accession>A0A4R2JF21</accession>
<dbReference type="InterPro" id="IPR035992">
    <property type="entry name" value="Ricin_B-like_lectins"/>
</dbReference>
<dbReference type="PROSITE" id="PS01182">
    <property type="entry name" value="GLYCOSYL_HYDROL_F35"/>
    <property type="match status" value="1"/>
</dbReference>
<dbReference type="SUPFAM" id="SSF50370">
    <property type="entry name" value="Ricin B-like lectins"/>
    <property type="match status" value="1"/>
</dbReference>
<keyword evidence="9" id="KW-1185">Reference proteome</keyword>
<dbReference type="InterPro" id="IPR017853">
    <property type="entry name" value="GH"/>
</dbReference>
<dbReference type="PANTHER" id="PTHR23421">
    <property type="entry name" value="BETA-GALACTOSIDASE RELATED"/>
    <property type="match status" value="1"/>
</dbReference>
<gene>
    <name evidence="8" type="ORF">EV192_108147</name>
</gene>
<evidence type="ECO:0000313" key="8">
    <source>
        <dbReference type="EMBL" id="TCO54859.1"/>
    </source>
</evidence>
<dbReference type="InterPro" id="IPR008979">
    <property type="entry name" value="Galactose-bd-like_sf"/>
</dbReference>
<dbReference type="PROSITE" id="PS50231">
    <property type="entry name" value="RICIN_B_LECTIN"/>
    <property type="match status" value="1"/>
</dbReference>
<dbReference type="CDD" id="cd00161">
    <property type="entry name" value="beta-trefoil_Ricin-like"/>
    <property type="match status" value="1"/>
</dbReference>
<dbReference type="GO" id="GO:0004565">
    <property type="term" value="F:beta-galactosidase activity"/>
    <property type="evidence" value="ECO:0007669"/>
    <property type="project" value="UniProtKB-EC"/>
</dbReference>
<dbReference type="EC" id="3.2.1.23" evidence="4"/>
<keyword evidence="2 4" id="KW-0378">Hydrolase</keyword>
<evidence type="ECO:0000256" key="4">
    <source>
        <dbReference type="RuleBase" id="RU000675"/>
    </source>
</evidence>
<dbReference type="InterPro" id="IPR000772">
    <property type="entry name" value="Ricin_B_lectin"/>
</dbReference>
<dbReference type="SUPFAM" id="SSF51445">
    <property type="entry name" value="(Trans)glycosidases"/>
    <property type="match status" value="1"/>
</dbReference>
<dbReference type="AlphaFoldDB" id="A0A4R2JF21"/>
<feature type="signal peptide" evidence="6">
    <location>
        <begin position="1"/>
        <end position="21"/>
    </location>
</feature>
<dbReference type="RefSeq" id="WP_207926352.1">
    <property type="nucleotide sequence ID" value="NZ_SLWS01000008.1"/>
</dbReference>
<evidence type="ECO:0000256" key="1">
    <source>
        <dbReference type="ARBA" id="ARBA00009809"/>
    </source>
</evidence>
<evidence type="ECO:0000259" key="7">
    <source>
        <dbReference type="SMART" id="SM00458"/>
    </source>
</evidence>
<dbReference type="Gene3D" id="3.20.20.80">
    <property type="entry name" value="Glycosidases"/>
    <property type="match status" value="1"/>
</dbReference>
<dbReference type="Gene3D" id="2.60.120.260">
    <property type="entry name" value="Galactose-binding domain-like"/>
    <property type="match status" value="2"/>
</dbReference>
<dbReference type="InterPro" id="IPR048912">
    <property type="entry name" value="BetaGal1-like_ABD1"/>
</dbReference>
<dbReference type="Pfam" id="PF14200">
    <property type="entry name" value="RicinB_lectin_2"/>
    <property type="match status" value="2"/>
</dbReference>
<protein>
    <recommendedName>
        <fullName evidence="4">Beta-galactosidase</fullName>
        <ecNumber evidence="4">3.2.1.23</ecNumber>
    </recommendedName>
</protein>
<dbReference type="Pfam" id="PF21467">
    <property type="entry name" value="BetaGal_gal-bd"/>
    <property type="match status" value="1"/>
</dbReference>
<dbReference type="Pfam" id="PF01301">
    <property type="entry name" value="Glyco_hydro_35"/>
    <property type="match status" value="1"/>
</dbReference>
<dbReference type="Proteomes" id="UP000295680">
    <property type="component" value="Unassembled WGS sequence"/>
</dbReference>
<dbReference type="InterPro" id="IPR001944">
    <property type="entry name" value="Glycoside_Hdrlase_35"/>
</dbReference>
<evidence type="ECO:0000256" key="2">
    <source>
        <dbReference type="ARBA" id="ARBA00022801"/>
    </source>
</evidence>
<dbReference type="Gene3D" id="2.80.10.50">
    <property type="match status" value="3"/>
</dbReference>
<dbReference type="EMBL" id="SLWS01000008">
    <property type="protein sequence ID" value="TCO54859.1"/>
    <property type="molecule type" value="Genomic_DNA"/>
</dbReference>
<feature type="chain" id="PRO_5020354747" description="Beta-galactosidase" evidence="6">
    <location>
        <begin position="22"/>
        <end position="757"/>
    </location>
</feature>
<dbReference type="SUPFAM" id="SSF49785">
    <property type="entry name" value="Galactose-binding domain-like"/>
    <property type="match status" value="1"/>
</dbReference>
<organism evidence="8 9">
    <name type="scientific">Actinocrispum wychmicini</name>
    <dbReference type="NCBI Taxonomy" id="1213861"/>
    <lineage>
        <taxon>Bacteria</taxon>
        <taxon>Bacillati</taxon>
        <taxon>Actinomycetota</taxon>
        <taxon>Actinomycetes</taxon>
        <taxon>Pseudonocardiales</taxon>
        <taxon>Pseudonocardiaceae</taxon>
        <taxon>Actinocrispum</taxon>
    </lineage>
</organism>
<comment type="similarity">
    <text evidence="1 5">Belongs to the glycosyl hydrolase 35 family.</text>
</comment>
<evidence type="ECO:0000313" key="9">
    <source>
        <dbReference type="Proteomes" id="UP000295680"/>
    </source>
</evidence>
<sequence length="757" mass="80929">MNRRTLLLVSLLSPLAGTANAAGHTFGFSTDGANFLLDGARFQIRSGEMHPARIPVQYWRHRIQMAKAMGLNTIALYLMWNYLEERPGVFDLSTDRRDFVSFIKLCQAEGMWVLLRPGPYVCGEWDLGGLPPYLLANSPVSLRVRTSADTHYMAAVTRYVTTIAPVIKPLMVANGGPVLMVQVENEYGSYGNDGVYMEELRQLWVQAGITGPFYTQDGLGQVTGNHTNVTGGAIGLSGGDASSIASCRRSFPAVPAMAGEVYPGWLTHWGDGTFAGLDTDISGTLRGFMTGNLSFNLYMVHGGTSFGYWAGANAGDSGSGYQPDITSYDYSAPITEQGRPTARYTAYRGIVESALGAPLPAVPAPIPTITRTGVTPTVYASLWDNLPAAVSATTPQPMENYGQNSGFMLYRKTLSGYSSTTLNVTSVHDYATVFLDGAYQGGISRPAVSSAYATPLKVTTGSSLALGSAGSSPTLDILVEGMGRVNFGHGLVDRKGITQQVSLANGGTLTNWRTYPLPVDEAFVAGLRPTVSDPNRPGLFFRATVTLSQTGDTYLDMSGWTKGVVWVNGHNLGRYWSIGPQQRLYCPAPWLTAGDNQILVFDLHQTRPKPITFEASLSGAHSVVNRRSGKALDVPGSSTTNGTQLIQWPFHGSANQQWTVSTAADGTSTLSNVNSGLLVDVQGNSSADGTPIIQWPANGGTNQQWRLVPTDSGYVKLVSVRTGKVIGVAGNSTADNAAIVQQTDTGDTSQQWTLTSM</sequence>
<comment type="caution">
    <text evidence="8">The sequence shown here is derived from an EMBL/GenBank/DDBJ whole genome shotgun (WGS) entry which is preliminary data.</text>
</comment>
<comment type="catalytic activity">
    <reaction evidence="4">
        <text>Hydrolysis of terminal non-reducing beta-D-galactose residues in beta-D-galactosides.</text>
        <dbReference type="EC" id="3.2.1.23"/>
    </reaction>
</comment>
<dbReference type="PRINTS" id="PR00742">
    <property type="entry name" value="GLHYDRLASE35"/>
</dbReference>
<reference evidence="8 9" key="1">
    <citation type="submission" date="2019-03" db="EMBL/GenBank/DDBJ databases">
        <title>Genomic Encyclopedia of Type Strains, Phase IV (KMG-IV): sequencing the most valuable type-strain genomes for metagenomic binning, comparative biology and taxonomic classification.</title>
        <authorList>
            <person name="Goeker M."/>
        </authorList>
    </citation>
    <scope>NUCLEOTIDE SEQUENCE [LARGE SCALE GENOMIC DNA]</scope>
    <source>
        <strain evidence="8 9">DSM 45934</strain>
    </source>
</reference>
<dbReference type="InterPro" id="IPR031330">
    <property type="entry name" value="Gly_Hdrlase_35_cat"/>
</dbReference>
<keyword evidence="3 4" id="KW-0326">Glycosidase</keyword>
<keyword evidence="6" id="KW-0732">Signal</keyword>
<dbReference type="SMART" id="SM00458">
    <property type="entry name" value="RICIN"/>
    <property type="match status" value="1"/>
</dbReference>
<feature type="domain" description="Ricin B lectin" evidence="7">
    <location>
        <begin position="618"/>
        <end position="755"/>
    </location>
</feature>
<dbReference type="Pfam" id="PF21317">
    <property type="entry name" value="BetaGal_ABD_1"/>
    <property type="match status" value="1"/>
</dbReference>
<evidence type="ECO:0000256" key="5">
    <source>
        <dbReference type="RuleBase" id="RU003679"/>
    </source>
</evidence>
<dbReference type="InterPro" id="IPR019801">
    <property type="entry name" value="Glyco_hydro_35_CS"/>
</dbReference>
<evidence type="ECO:0000256" key="6">
    <source>
        <dbReference type="SAM" id="SignalP"/>
    </source>
</evidence>